<evidence type="ECO:0008006" key="8">
    <source>
        <dbReference type="Google" id="ProtNLM"/>
    </source>
</evidence>
<keyword evidence="5" id="KW-0472">Membrane</keyword>
<feature type="repeat" description="WD" evidence="3">
    <location>
        <begin position="1191"/>
        <end position="1224"/>
    </location>
</feature>
<organism evidence="6 7">
    <name type="scientific">Macrolepiota fuliginosa MF-IS2</name>
    <dbReference type="NCBI Taxonomy" id="1400762"/>
    <lineage>
        <taxon>Eukaryota</taxon>
        <taxon>Fungi</taxon>
        <taxon>Dikarya</taxon>
        <taxon>Basidiomycota</taxon>
        <taxon>Agaricomycotina</taxon>
        <taxon>Agaricomycetes</taxon>
        <taxon>Agaricomycetidae</taxon>
        <taxon>Agaricales</taxon>
        <taxon>Agaricineae</taxon>
        <taxon>Agaricaceae</taxon>
        <taxon>Macrolepiota</taxon>
    </lineage>
</organism>
<dbReference type="InterPro" id="IPR036322">
    <property type="entry name" value="WD40_repeat_dom_sf"/>
</dbReference>
<keyword evidence="1 3" id="KW-0853">WD repeat</keyword>
<feature type="transmembrane region" description="Helical" evidence="5">
    <location>
        <begin position="858"/>
        <end position="879"/>
    </location>
</feature>
<feature type="region of interest" description="Disordered" evidence="4">
    <location>
        <begin position="270"/>
        <end position="330"/>
    </location>
</feature>
<feature type="transmembrane region" description="Helical" evidence="5">
    <location>
        <begin position="891"/>
        <end position="924"/>
    </location>
</feature>
<dbReference type="InterPro" id="IPR001680">
    <property type="entry name" value="WD40_rpt"/>
</dbReference>
<dbReference type="PANTHER" id="PTHR22838">
    <property type="entry name" value="WD REPEAT PROTEIN 26-RELATED"/>
    <property type="match status" value="1"/>
</dbReference>
<evidence type="ECO:0000256" key="4">
    <source>
        <dbReference type="SAM" id="MobiDB-lite"/>
    </source>
</evidence>
<dbReference type="GO" id="GO:0034657">
    <property type="term" value="C:GID complex"/>
    <property type="evidence" value="ECO:0007669"/>
    <property type="project" value="TreeGrafter"/>
</dbReference>
<evidence type="ECO:0000256" key="3">
    <source>
        <dbReference type="PROSITE-ProRule" id="PRU00221"/>
    </source>
</evidence>
<feature type="region of interest" description="Disordered" evidence="4">
    <location>
        <begin position="176"/>
        <end position="258"/>
    </location>
</feature>
<evidence type="ECO:0000313" key="7">
    <source>
        <dbReference type="Proteomes" id="UP000807342"/>
    </source>
</evidence>
<dbReference type="Proteomes" id="UP000807342">
    <property type="component" value="Unassembled WGS sequence"/>
</dbReference>
<reference evidence="6" key="1">
    <citation type="submission" date="2020-11" db="EMBL/GenBank/DDBJ databases">
        <authorList>
            <consortium name="DOE Joint Genome Institute"/>
            <person name="Ahrendt S."/>
            <person name="Riley R."/>
            <person name="Andreopoulos W."/>
            <person name="Labutti K."/>
            <person name="Pangilinan J."/>
            <person name="Ruiz-Duenas F.J."/>
            <person name="Barrasa J.M."/>
            <person name="Sanchez-Garcia M."/>
            <person name="Camarero S."/>
            <person name="Miyauchi S."/>
            <person name="Serrano A."/>
            <person name="Linde D."/>
            <person name="Babiker R."/>
            <person name="Drula E."/>
            <person name="Ayuso-Fernandez I."/>
            <person name="Pacheco R."/>
            <person name="Padilla G."/>
            <person name="Ferreira P."/>
            <person name="Barriuso J."/>
            <person name="Kellner H."/>
            <person name="Castanera R."/>
            <person name="Alfaro M."/>
            <person name="Ramirez L."/>
            <person name="Pisabarro A.G."/>
            <person name="Kuo A."/>
            <person name="Tritt A."/>
            <person name="Lipzen A."/>
            <person name="He G."/>
            <person name="Yan M."/>
            <person name="Ng V."/>
            <person name="Cullen D."/>
            <person name="Martin F."/>
            <person name="Rosso M.-N."/>
            <person name="Henrissat B."/>
            <person name="Hibbett D."/>
            <person name="Martinez A.T."/>
            <person name="Grigoriev I.V."/>
        </authorList>
    </citation>
    <scope>NUCLEOTIDE SEQUENCE</scope>
    <source>
        <strain evidence="6">MF-IS2</strain>
    </source>
</reference>
<gene>
    <name evidence="6" type="ORF">P691DRAFT_787144</name>
</gene>
<keyword evidence="5" id="KW-0812">Transmembrane</keyword>
<dbReference type="PROSITE" id="PS50082">
    <property type="entry name" value="WD_REPEATS_2"/>
    <property type="match status" value="2"/>
</dbReference>
<protein>
    <recommendedName>
        <fullName evidence="8">WD40 repeat-like protein</fullName>
    </recommendedName>
</protein>
<evidence type="ECO:0000256" key="1">
    <source>
        <dbReference type="ARBA" id="ARBA00022574"/>
    </source>
</evidence>
<evidence type="ECO:0000256" key="5">
    <source>
        <dbReference type="SAM" id="Phobius"/>
    </source>
</evidence>
<dbReference type="EMBL" id="MU151403">
    <property type="protein sequence ID" value="KAF9444114.1"/>
    <property type="molecule type" value="Genomic_DNA"/>
</dbReference>
<dbReference type="InterPro" id="IPR015943">
    <property type="entry name" value="WD40/YVTN_repeat-like_dom_sf"/>
</dbReference>
<evidence type="ECO:0000256" key="2">
    <source>
        <dbReference type="ARBA" id="ARBA00022737"/>
    </source>
</evidence>
<dbReference type="SMART" id="SM00320">
    <property type="entry name" value="WD40"/>
    <property type="match status" value="4"/>
</dbReference>
<proteinExistence type="predicted"/>
<keyword evidence="5" id="KW-1133">Transmembrane helix</keyword>
<comment type="caution">
    <text evidence="6">The sequence shown here is derived from an EMBL/GenBank/DDBJ whole genome shotgun (WGS) entry which is preliminary data.</text>
</comment>
<dbReference type="Gene3D" id="2.130.10.10">
    <property type="entry name" value="YVTN repeat-like/Quinoprotein amine dehydrogenase"/>
    <property type="match status" value="2"/>
</dbReference>
<feature type="transmembrane region" description="Helical" evidence="5">
    <location>
        <begin position="930"/>
        <end position="955"/>
    </location>
</feature>
<feature type="region of interest" description="Disordered" evidence="4">
    <location>
        <begin position="683"/>
        <end position="703"/>
    </location>
</feature>
<dbReference type="GO" id="GO:0043161">
    <property type="term" value="P:proteasome-mediated ubiquitin-dependent protein catabolic process"/>
    <property type="evidence" value="ECO:0007669"/>
    <property type="project" value="TreeGrafter"/>
</dbReference>
<feature type="compositionally biased region" description="Low complexity" evidence="4">
    <location>
        <begin position="1136"/>
        <end position="1146"/>
    </location>
</feature>
<dbReference type="PANTHER" id="PTHR22838:SF0">
    <property type="entry name" value="WD REPEAT-CONTAINING PROTEIN 26"/>
    <property type="match status" value="1"/>
</dbReference>
<keyword evidence="7" id="KW-1185">Reference proteome</keyword>
<feature type="transmembrane region" description="Helical" evidence="5">
    <location>
        <begin position="822"/>
        <end position="846"/>
    </location>
</feature>
<evidence type="ECO:0000313" key="6">
    <source>
        <dbReference type="EMBL" id="KAF9444114.1"/>
    </source>
</evidence>
<dbReference type="Pfam" id="PF00400">
    <property type="entry name" value="WD40"/>
    <property type="match status" value="2"/>
</dbReference>
<dbReference type="SUPFAM" id="SSF50978">
    <property type="entry name" value="WD40 repeat-like"/>
    <property type="match status" value="1"/>
</dbReference>
<feature type="compositionally biased region" description="Basic residues" evidence="4">
    <location>
        <begin position="692"/>
        <end position="701"/>
    </location>
</feature>
<dbReference type="OrthoDB" id="972532at2759"/>
<keyword evidence="2" id="KW-0677">Repeat</keyword>
<feature type="compositionally biased region" description="Pro residues" evidence="4">
    <location>
        <begin position="176"/>
        <end position="187"/>
    </location>
</feature>
<dbReference type="InterPro" id="IPR051350">
    <property type="entry name" value="WD_repeat-ST_regulator"/>
</dbReference>
<name>A0A9P6C004_9AGAR</name>
<feature type="repeat" description="WD" evidence="3">
    <location>
        <begin position="1495"/>
        <end position="1529"/>
    </location>
</feature>
<accession>A0A9P6C004</accession>
<feature type="region of interest" description="Disordered" evidence="4">
    <location>
        <begin position="1136"/>
        <end position="1160"/>
    </location>
</feature>
<feature type="region of interest" description="Disordered" evidence="4">
    <location>
        <begin position="1038"/>
        <end position="1123"/>
    </location>
</feature>
<sequence length="1601" mass="177940">MGKSKSKKSQPKRYPTPTDKYLIVTDPWGGVPLKTSDFFNNVTAWFEIMLKPKYPGARPSAIFYQFTNKNIIVEIPDNIDVEPYLGTHYWSSFLLPPHCYEVGARASYIYEFETRFFPTPAAQGGWTAGYAQYTRIRPDFFVREPYPAPLPAQNSSLAFARKLPPGRHAEVAQMPPLPMLLPDPIPVPENTTLLSPDPGGPPPKDLSTDNQRNNEARNKSRSPTRARSETLGAQVLDPRRRYATASRNTPHLQPYKPPSHLAEVKAHLANDTPSQPSDSMPPPPLPASTNLRPANKMDPYEEEEAAAALLRSPTASASPTRGLSVKSEVEVKQELLPPDHTEEYMPSLALQEAFRSLQTPTDDFDDLPDFIEDEEEEIRVKVEVQGGDYQPSTDWAQAFSSLDQSGSGSSSDIYTPSESLLSALASLPGGMVDVTSPPMSSGEGARVKSEPQEGIPFAASTTDNTVANDRERSMTLLSEPSSARVRIKHRTPVPGIIVEPSSTLARRWESPISFGAERHDLYLVVIQLRPGYTRRNQYQRHSPANPSSTREYHDPYPIYHTTFDVLRDYLPQALRDNATSRSPSRAHTLADVGGSRREAILSIVEMLLQSDETAKRKEQVPSFEADRDLRNFANAARQLGSSVAILSSAVHLRERLAQILFLYRENAAVLFPREISRAPKESIIDPQNTGSHRSRKRHSRAPSHIVRPSVNEDIDIEEIPDQIDCFAKDIGTFLDCLNEFPEFTDEAMNASILSFERDLQYWASCLKEYSGQFRTPAVQRYLHELSIEMGEHIDGITSTLSIFIEVGVPTIQFAQKHGATNLLNLSTLATLFSAITATTMQFSYNLGNDPLITTVNSFWFASLVFSIAAAVNSLLGLTWKQAMYRSPGYRVPWWVLIWIKGSPLLFLIMSVACFSIGLCFFTYASGQAPVTSTITTVLTALTSFGLCAVSAWFAAERWIFMRHGGKKWLDDVLIKTTDTMLQNHVGFFRQESEKVGRVVVAASSVIGPVFPAIRTRLDKLVSRCSCISNSSNDSENVLPVSHVYNSSGTHSTGHHPKEGPTNDPNAYSRRRPSEAALTPQMNGISPMPGVPRSSIGSFGETPLFDSAKSKPHPANNTLSTGKQRWRDALHAVRISAAISGASSPPVSKEPSRRGTTPSDVTNKRRAEGVIAKSRLTELVPKLKALQASQDLAAHTALVKHLQFSPDGKYLATSSWDRTSVIFKVGRVILTSPHQDPFLSHRVLAHVRGFVGQVAWSPDGKYLLTKMTRGMKVWTAEDGVCKKTIEREEPVEAITWCHYDHKFLSVEGSKVYQLDITGRQINVFDLGSIKIHDVAVTPDDRRALAVGPLLRSPGGLLPSKSRAEKRLIVFNMELQQIEYQVPVLNDVRDITLAETIGTGLVALISYENKAAPQLWKLEIVKDRENGRESSRLTLRHTYMPKSAVDFAGPSYFGGRNHELVLCAGKNYWNKNQPNFKAGDIFIWDTESGALLHHIHAQAHGGDLTCIAWNHAMTNPFMFASGSHDGTVRIWTKPPTELDIIPVDEPARDHACHYEDALSEHDQMSRANSIHDDLDLDFPPETNEGVRELEHNQYSVILESTIR</sequence>